<organism evidence="1">
    <name type="scientific">Rhizophora mucronata</name>
    <name type="common">Asiatic mangrove</name>
    <dbReference type="NCBI Taxonomy" id="61149"/>
    <lineage>
        <taxon>Eukaryota</taxon>
        <taxon>Viridiplantae</taxon>
        <taxon>Streptophyta</taxon>
        <taxon>Embryophyta</taxon>
        <taxon>Tracheophyta</taxon>
        <taxon>Spermatophyta</taxon>
        <taxon>Magnoliopsida</taxon>
        <taxon>eudicotyledons</taxon>
        <taxon>Gunneridae</taxon>
        <taxon>Pentapetalae</taxon>
        <taxon>rosids</taxon>
        <taxon>fabids</taxon>
        <taxon>Malpighiales</taxon>
        <taxon>Rhizophoraceae</taxon>
        <taxon>Rhizophora</taxon>
    </lineage>
</organism>
<dbReference type="AlphaFoldDB" id="A0A2P2QT01"/>
<proteinExistence type="predicted"/>
<sequence>MTANEQMSFSPLKIFGPLFVEYADMMMEVGYVMKFWNFQQMLLFIPQAFKSTDKWHDCLES</sequence>
<evidence type="ECO:0000313" key="1">
    <source>
        <dbReference type="EMBL" id="MBX70139.1"/>
    </source>
</evidence>
<dbReference type="EMBL" id="GGEC01089655">
    <property type="protein sequence ID" value="MBX70139.1"/>
    <property type="molecule type" value="Transcribed_RNA"/>
</dbReference>
<reference evidence="1" key="1">
    <citation type="submission" date="2018-02" db="EMBL/GenBank/DDBJ databases">
        <title>Rhizophora mucronata_Transcriptome.</title>
        <authorList>
            <person name="Meera S.P."/>
            <person name="Sreeshan A."/>
            <person name="Augustine A."/>
        </authorList>
    </citation>
    <scope>NUCLEOTIDE SEQUENCE</scope>
    <source>
        <tissue evidence="1">Leaf</tissue>
    </source>
</reference>
<name>A0A2P2QT01_RHIMU</name>
<protein>
    <submittedName>
        <fullName evidence="1">Uncharacterized protein</fullName>
    </submittedName>
</protein>
<accession>A0A2P2QT01</accession>